<organism evidence="2 3">
    <name type="scientific">Agromyces terreus</name>
    <dbReference type="NCBI Taxonomy" id="424795"/>
    <lineage>
        <taxon>Bacteria</taxon>
        <taxon>Bacillati</taxon>
        <taxon>Actinomycetota</taxon>
        <taxon>Actinomycetes</taxon>
        <taxon>Micrococcales</taxon>
        <taxon>Microbacteriaceae</taxon>
        <taxon>Agromyces</taxon>
    </lineage>
</organism>
<accession>A0A9X2H672</accession>
<dbReference type="InterPro" id="IPR035172">
    <property type="entry name" value="DUF5302"/>
</dbReference>
<dbReference type="OrthoDB" id="4319558at2"/>
<evidence type="ECO:0000256" key="1">
    <source>
        <dbReference type="SAM" id="MobiDB-lite"/>
    </source>
</evidence>
<comment type="caution">
    <text evidence="2">The sequence shown here is derived from an EMBL/GenBank/DDBJ whole genome shotgun (WGS) entry which is preliminary data.</text>
</comment>
<evidence type="ECO:0000313" key="3">
    <source>
        <dbReference type="Proteomes" id="UP001139722"/>
    </source>
</evidence>
<gene>
    <name evidence="2" type="ORF">BJ978_002213</name>
</gene>
<dbReference type="RefSeq" id="WP_156999638.1">
    <property type="nucleotide sequence ID" value="NZ_BAAANU010000017.1"/>
</dbReference>
<proteinExistence type="predicted"/>
<feature type="compositionally biased region" description="Basic and acidic residues" evidence="1">
    <location>
        <begin position="26"/>
        <end position="58"/>
    </location>
</feature>
<dbReference type="Pfam" id="PF17227">
    <property type="entry name" value="DUF5302"/>
    <property type="match status" value="1"/>
</dbReference>
<feature type="region of interest" description="Disordered" evidence="1">
    <location>
        <begin position="1"/>
        <end position="76"/>
    </location>
</feature>
<evidence type="ECO:0000313" key="2">
    <source>
        <dbReference type="EMBL" id="MCP2371537.1"/>
    </source>
</evidence>
<sequence length="76" mass="8093">MTSDDDQTTAGANDAGGASGEAKAGPSDDVKRKFREALERKNKQQHRGEAHLDGRGAVDHAQGNAATKQEFRRKSG</sequence>
<dbReference type="Proteomes" id="UP001139722">
    <property type="component" value="Unassembled WGS sequence"/>
</dbReference>
<evidence type="ECO:0008006" key="4">
    <source>
        <dbReference type="Google" id="ProtNLM"/>
    </source>
</evidence>
<dbReference type="EMBL" id="JAMZDY010000001">
    <property type="protein sequence ID" value="MCP2371537.1"/>
    <property type="molecule type" value="Genomic_DNA"/>
</dbReference>
<keyword evidence="3" id="KW-1185">Reference proteome</keyword>
<dbReference type="AlphaFoldDB" id="A0A9X2H672"/>
<protein>
    <recommendedName>
        <fullName evidence="4">DUF5302 domain-containing protein</fullName>
    </recommendedName>
</protein>
<reference evidence="2" key="1">
    <citation type="submission" date="2022-06" db="EMBL/GenBank/DDBJ databases">
        <title>Sequencing the genomes of 1000 actinobacteria strains.</title>
        <authorList>
            <person name="Klenk H.-P."/>
        </authorList>
    </citation>
    <scope>NUCLEOTIDE SEQUENCE</scope>
    <source>
        <strain evidence="2">DSM 22016</strain>
    </source>
</reference>
<name>A0A9X2H672_9MICO</name>